<dbReference type="Gramene" id="KCW59191">
    <property type="protein sequence ID" value="KCW59191"/>
    <property type="gene ID" value="EUGRSUZ_H01849"/>
</dbReference>
<feature type="signal peptide" evidence="2">
    <location>
        <begin position="1"/>
        <end position="20"/>
    </location>
</feature>
<evidence type="ECO:0000313" key="3">
    <source>
        <dbReference type="EMBL" id="KCW59191.1"/>
    </source>
</evidence>
<evidence type="ECO:0000256" key="2">
    <source>
        <dbReference type="SAM" id="SignalP"/>
    </source>
</evidence>
<proteinExistence type="predicted"/>
<keyword evidence="1" id="KW-1133">Transmembrane helix</keyword>
<evidence type="ECO:0000256" key="1">
    <source>
        <dbReference type="SAM" id="Phobius"/>
    </source>
</evidence>
<keyword evidence="2" id="KW-0732">Signal</keyword>
<feature type="transmembrane region" description="Helical" evidence="1">
    <location>
        <begin position="36"/>
        <end position="60"/>
    </location>
</feature>
<keyword evidence="1" id="KW-0812">Transmembrane</keyword>
<dbReference type="EMBL" id="KK198760">
    <property type="protein sequence ID" value="KCW59191.1"/>
    <property type="molecule type" value="Genomic_DNA"/>
</dbReference>
<sequence length="68" mass="7820">MILCFRNCFIFIAFLRFTLGDPIISSKLLASQSSLLSLLYLCVYRLLQFLPIVLVGVLIMQDYRSNTI</sequence>
<reference evidence="3" key="1">
    <citation type="submission" date="2013-07" db="EMBL/GenBank/DDBJ databases">
        <title>The genome of Eucalyptus grandis.</title>
        <authorList>
            <person name="Schmutz J."/>
            <person name="Hayes R."/>
            <person name="Myburg A."/>
            <person name="Tuskan G."/>
            <person name="Grattapaglia D."/>
            <person name="Rokhsar D.S."/>
        </authorList>
    </citation>
    <scope>NUCLEOTIDE SEQUENCE</scope>
    <source>
        <tissue evidence="3">Leaf extractions</tissue>
    </source>
</reference>
<name>A0A059AZW1_EUCGR</name>
<keyword evidence="1" id="KW-0472">Membrane</keyword>
<gene>
    <name evidence="3" type="ORF">EUGRSUZ_H01849</name>
</gene>
<protein>
    <submittedName>
        <fullName evidence="3">Uncharacterized protein</fullName>
    </submittedName>
</protein>
<accession>A0A059AZW1</accession>
<organism evidence="3">
    <name type="scientific">Eucalyptus grandis</name>
    <name type="common">Flooded gum</name>
    <dbReference type="NCBI Taxonomy" id="71139"/>
    <lineage>
        <taxon>Eukaryota</taxon>
        <taxon>Viridiplantae</taxon>
        <taxon>Streptophyta</taxon>
        <taxon>Embryophyta</taxon>
        <taxon>Tracheophyta</taxon>
        <taxon>Spermatophyta</taxon>
        <taxon>Magnoliopsida</taxon>
        <taxon>eudicotyledons</taxon>
        <taxon>Gunneridae</taxon>
        <taxon>Pentapetalae</taxon>
        <taxon>rosids</taxon>
        <taxon>malvids</taxon>
        <taxon>Myrtales</taxon>
        <taxon>Myrtaceae</taxon>
        <taxon>Myrtoideae</taxon>
        <taxon>Eucalypteae</taxon>
        <taxon>Eucalyptus</taxon>
    </lineage>
</organism>
<dbReference type="AlphaFoldDB" id="A0A059AZW1"/>
<dbReference type="InParanoid" id="A0A059AZW1"/>
<feature type="chain" id="PRO_5001568038" evidence="2">
    <location>
        <begin position="21"/>
        <end position="68"/>
    </location>
</feature>